<organism evidence="1 2">
    <name type="scientific">Variibacter gotjawalensis</name>
    <dbReference type="NCBI Taxonomy" id="1333996"/>
    <lineage>
        <taxon>Bacteria</taxon>
        <taxon>Pseudomonadati</taxon>
        <taxon>Pseudomonadota</taxon>
        <taxon>Alphaproteobacteria</taxon>
        <taxon>Hyphomicrobiales</taxon>
        <taxon>Nitrobacteraceae</taxon>
        <taxon>Variibacter</taxon>
    </lineage>
</organism>
<proteinExistence type="predicted"/>
<dbReference type="PANTHER" id="PTHR42941">
    <property type="entry name" value="SLL1037 PROTEIN"/>
    <property type="match status" value="1"/>
</dbReference>
<reference evidence="1 2" key="1">
    <citation type="submission" date="2015-08" db="EMBL/GenBank/DDBJ databases">
        <title>Investigation of the bacterial diversity of lava forest soil.</title>
        <authorList>
            <person name="Lee J.S."/>
        </authorList>
    </citation>
    <scope>NUCLEOTIDE SEQUENCE [LARGE SCALE GENOMIC DNA]</scope>
    <source>
        <strain evidence="1 2">GJW-30</strain>
    </source>
</reference>
<dbReference type="Proteomes" id="UP000236884">
    <property type="component" value="Chromosome"/>
</dbReference>
<dbReference type="KEGG" id="vgo:GJW-30_1_04401"/>
<dbReference type="PANTHER" id="PTHR42941:SF1">
    <property type="entry name" value="SLL1037 PROTEIN"/>
    <property type="match status" value="1"/>
</dbReference>
<dbReference type="Pfam" id="PF16868">
    <property type="entry name" value="NMT1_3"/>
    <property type="match status" value="1"/>
</dbReference>
<sequence>MSSETINLSLGTATPGGGFPFYGEALARAVNQRDSSVYIACRNTKGSTENVPLLEQNELDFALVQGEVAYEAFAGIGRLPAYLWIVAAMYSTPGMFAVRADSPVQTVTDLVGSRVAFGAKGSGLVILNRYVLDGLGLVQDRDFDAVFLDKAGDGPDMVIDGRVAALWGGGTGWPGFVKIFSGPEGGRFITPTTLECDRILAKHAFLKPLTLSAGSYPGQPEAIASVGSWSLILARRSLSDGSAYNFVRALDRAHDALVGEIDQATETTPQNTIAAAPRRDLIHPGALRYFEEIGLI</sequence>
<protein>
    <submittedName>
        <fullName evidence="1">ABC transporter, phosphonate, periplasmic substrate-binding protein</fullName>
    </submittedName>
</protein>
<dbReference type="SUPFAM" id="SSF53850">
    <property type="entry name" value="Periplasmic binding protein-like II"/>
    <property type="match status" value="1"/>
</dbReference>
<dbReference type="EMBL" id="AP014946">
    <property type="protein sequence ID" value="BAT61839.1"/>
    <property type="molecule type" value="Genomic_DNA"/>
</dbReference>
<dbReference type="InterPro" id="IPR011852">
    <property type="entry name" value="TRAP_TAXI"/>
</dbReference>
<evidence type="ECO:0000313" key="1">
    <source>
        <dbReference type="EMBL" id="BAT61839.1"/>
    </source>
</evidence>
<dbReference type="AlphaFoldDB" id="A0A0S3Q0Y5"/>
<name>A0A0S3Q0Y5_9BRAD</name>
<gene>
    <name evidence="1" type="ORF">GJW-30_1_04401</name>
</gene>
<accession>A0A0S3Q0Y5</accession>
<evidence type="ECO:0000313" key="2">
    <source>
        <dbReference type="Proteomes" id="UP000236884"/>
    </source>
</evidence>
<dbReference type="Gene3D" id="3.40.190.10">
    <property type="entry name" value="Periplasmic binding protein-like II"/>
    <property type="match status" value="2"/>
</dbReference>
<keyword evidence="2" id="KW-1185">Reference proteome</keyword>
<dbReference type="NCBIfam" id="TIGR02122">
    <property type="entry name" value="TRAP_TAXI"/>
    <property type="match status" value="1"/>
</dbReference>